<dbReference type="Gene3D" id="3.40.50.300">
    <property type="entry name" value="P-loop containing nucleotide triphosphate hydrolases"/>
    <property type="match status" value="1"/>
</dbReference>
<feature type="compositionally biased region" description="Basic and acidic residues" evidence="1">
    <location>
        <begin position="271"/>
        <end position="310"/>
    </location>
</feature>
<dbReference type="Proteomes" id="UP000694558">
    <property type="component" value="Chromosome 7"/>
</dbReference>
<sequence>MRILDNTDSHVKKSLCHLFLVSFHQPPKKLRFFLVGPRRTGKSSTLLLCRGRVFETRGGGTSTVASSVTAGRNVIVVDVQGGGSSEESVPREEKIELLRALRPDGPHVVLIVIPLLDFTEAEKRAVERRMEILTFAVLETHNGVVHLWRLAEETWAQRAGAHPVRRPAVNWLMDKCRYRQQERAQEQVRELLSKVEDVLQENGASHFSLHMYQRLEKEWSRREQQLRARLEAETGVGSERRQQTTAEAKINMEPEEEQGLETEEDEWGGSLRKEQEHREGCVQRKLNKEGDEEQRVRAELERQSSQKDGEDAGCDSGGEKEEEGEATMKRESTEGTTRMMA</sequence>
<reference evidence="2" key="2">
    <citation type="submission" date="2025-08" db="UniProtKB">
        <authorList>
            <consortium name="Ensembl"/>
        </authorList>
    </citation>
    <scope>IDENTIFICATION</scope>
</reference>
<dbReference type="InterPro" id="IPR027417">
    <property type="entry name" value="P-loop_NTPase"/>
</dbReference>
<dbReference type="SUPFAM" id="SSF52540">
    <property type="entry name" value="P-loop containing nucleoside triphosphate hydrolases"/>
    <property type="match status" value="1"/>
</dbReference>
<dbReference type="AlphaFoldDB" id="A0A8D2ZUK8"/>
<evidence type="ECO:0000256" key="1">
    <source>
        <dbReference type="SAM" id="MobiDB-lite"/>
    </source>
</evidence>
<dbReference type="GeneTree" id="ENSGT00990000206484"/>
<evidence type="ECO:0000313" key="3">
    <source>
        <dbReference type="Proteomes" id="UP000694558"/>
    </source>
</evidence>
<feature type="region of interest" description="Disordered" evidence="1">
    <location>
        <begin position="230"/>
        <end position="341"/>
    </location>
</feature>
<dbReference type="InterPro" id="IPR045058">
    <property type="entry name" value="GIMA/IAN/Toc"/>
</dbReference>
<proteinExistence type="predicted"/>
<dbReference type="Ensembl" id="ENSSMAT00000007978.2">
    <property type="protein sequence ID" value="ENSSMAP00000007879.2"/>
    <property type="gene ID" value="ENSSMAG00000004876.2"/>
</dbReference>
<feature type="compositionally biased region" description="Acidic residues" evidence="1">
    <location>
        <begin position="253"/>
        <end position="267"/>
    </location>
</feature>
<protein>
    <recommendedName>
        <fullName evidence="4">AIG1-type G domain-containing protein</fullName>
    </recommendedName>
</protein>
<name>A0A8D2ZUK8_SCOMX</name>
<reference evidence="2" key="1">
    <citation type="submission" date="2023-05" db="EMBL/GenBank/DDBJ databases">
        <title>High-quality long-read genome of Scophthalmus maximus.</title>
        <authorList>
            <person name="Lien S."/>
            <person name="Martinez P."/>
        </authorList>
    </citation>
    <scope>NUCLEOTIDE SEQUENCE [LARGE SCALE GENOMIC DNA]</scope>
</reference>
<dbReference type="PANTHER" id="PTHR10903">
    <property type="entry name" value="GTPASE, IMAP FAMILY MEMBER-RELATED"/>
    <property type="match status" value="1"/>
</dbReference>
<organism evidence="2 3">
    <name type="scientific">Scophthalmus maximus</name>
    <name type="common">Turbot</name>
    <name type="synonym">Psetta maxima</name>
    <dbReference type="NCBI Taxonomy" id="52904"/>
    <lineage>
        <taxon>Eukaryota</taxon>
        <taxon>Metazoa</taxon>
        <taxon>Chordata</taxon>
        <taxon>Craniata</taxon>
        <taxon>Vertebrata</taxon>
        <taxon>Euteleostomi</taxon>
        <taxon>Actinopterygii</taxon>
        <taxon>Neopterygii</taxon>
        <taxon>Teleostei</taxon>
        <taxon>Neoteleostei</taxon>
        <taxon>Acanthomorphata</taxon>
        <taxon>Carangaria</taxon>
        <taxon>Pleuronectiformes</taxon>
        <taxon>Pleuronectoidei</taxon>
        <taxon>Scophthalmidae</taxon>
        <taxon>Scophthalmus</taxon>
    </lineage>
</organism>
<dbReference type="PANTHER" id="PTHR10903:SF107">
    <property type="entry name" value="GTPASE IMAP FAMILY MEMBER 4-LIKE-RELATED"/>
    <property type="match status" value="1"/>
</dbReference>
<accession>A0A8D2ZUK8</accession>
<evidence type="ECO:0000313" key="2">
    <source>
        <dbReference type="Ensembl" id="ENSSMAP00000007879.2"/>
    </source>
</evidence>
<feature type="compositionally biased region" description="Basic and acidic residues" evidence="1">
    <location>
        <begin position="230"/>
        <end position="242"/>
    </location>
</feature>
<evidence type="ECO:0008006" key="4">
    <source>
        <dbReference type="Google" id="ProtNLM"/>
    </source>
</evidence>